<dbReference type="InterPro" id="IPR036388">
    <property type="entry name" value="WH-like_DNA-bd_sf"/>
</dbReference>
<dbReference type="InterPro" id="IPR005149">
    <property type="entry name" value="Tscrpt_reg_PadR_N"/>
</dbReference>
<name>A0A2G4YLW8_9PROT</name>
<dbReference type="Gene3D" id="6.10.140.190">
    <property type="match status" value="1"/>
</dbReference>
<evidence type="ECO:0000313" key="4">
    <source>
        <dbReference type="Proteomes" id="UP000229730"/>
    </source>
</evidence>
<dbReference type="RefSeq" id="WP_099475206.1">
    <property type="nucleotide sequence ID" value="NZ_CP041025.1"/>
</dbReference>
<dbReference type="InParanoid" id="A0A2G4YLW8"/>
<evidence type="ECO:0000259" key="1">
    <source>
        <dbReference type="Pfam" id="PF03551"/>
    </source>
</evidence>
<protein>
    <recommendedName>
        <fullName evidence="5">PadR family transcriptional regulator</fullName>
    </recommendedName>
</protein>
<comment type="caution">
    <text evidence="3">The sequence shown here is derived from an EMBL/GenBank/DDBJ whole genome shotgun (WGS) entry which is preliminary data.</text>
</comment>
<dbReference type="AlphaFoldDB" id="A0A2G4YLW8"/>
<dbReference type="PANTHER" id="PTHR43252">
    <property type="entry name" value="TRANSCRIPTIONAL REGULATOR YQJI"/>
    <property type="match status" value="1"/>
</dbReference>
<dbReference type="Pfam" id="PF03551">
    <property type="entry name" value="PadR"/>
    <property type="match status" value="1"/>
</dbReference>
<dbReference type="PANTHER" id="PTHR43252:SF6">
    <property type="entry name" value="NEGATIVE TRANSCRIPTION REGULATOR PADR"/>
    <property type="match status" value="1"/>
</dbReference>
<feature type="domain" description="Transcription regulator PadR N-terminal" evidence="1">
    <location>
        <begin position="13"/>
        <end position="86"/>
    </location>
</feature>
<evidence type="ECO:0000313" key="3">
    <source>
        <dbReference type="EMBL" id="PHZ83313.1"/>
    </source>
</evidence>
<accession>A0A2G4YLW8</accession>
<sequence>MTNRRKSRTKFAILGFLASKPRSGYDLKKAIEKSIGFFWSESYGQIYPILSQLVKEGHAIKLPIDETSGRKRQQYAITDAGIEELKDWIEKAAEPQTYRNELLLKIFFGHQADPDASRKHLEEFKTQQKELNETFKGFQSTLPDMKDQPLNHYVYLQATINYGILMTEASLKWANDTLRMINRAKS</sequence>
<feature type="domain" description="Transcription regulator PadR C-terminal" evidence="2">
    <location>
        <begin position="99"/>
        <end position="180"/>
    </location>
</feature>
<proteinExistence type="predicted"/>
<dbReference type="EMBL" id="PDEM01000033">
    <property type="protein sequence ID" value="PHZ83313.1"/>
    <property type="molecule type" value="Genomic_DNA"/>
</dbReference>
<dbReference type="Pfam" id="PF10400">
    <property type="entry name" value="Vir_act_alpha_C"/>
    <property type="match status" value="1"/>
</dbReference>
<dbReference type="InterPro" id="IPR036390">
    <property type="entry name" value="WH_DNA-bd_sf"/>
</dbReference>
<dbReference type="InterPro" id="IPR018309">
    <property type="entry name" value="Tscrpt_reg_PadR_C"/>
</dbReference>
<evidence type="ECO:0000259" key="2">
    <source>
        <dbReference type="Pfam" id="PF10400"/>
    </source>
</evidence>
<organism evidence="3 4">
    <name type="scientific">Paremcibacter congregatus</name>
    <dbReference type="NCBI Taxonomy" id="2043170"/>
    <lineage>
        <taxon>Bacteria</taxon>
        <taxon>Pseudomonadati</taxon>
        <taxon>Pseudomonadota</taxon>
        <taxon>Alphaproteobacteria</taxon>
        <taxon>Emcibacterales</taxon>
        <taxon>Emcibacteraceae</taxon>
        <taxon>Paremcibacter</taxon>
    </lineage>
</organism>
<keyword evidence="4" id="KW-1185">Reference proteome</keyword>
<evidence type="ECO:0008006" key="5">
    <source>
        <dbReference type="Google" id="ProtNLM"/>
    </source>
</evidence>
<reference evidence="3 4" key="1">
    <citation type="submission" date="2017-10" db="EMBL/GenBank/DDBJ databases">
        <title>Frigbacter circumglobatus gen. nov. sp. nov., isolated from sediment cultured in situ.</title>
        <authorList>
            <person name="Zhao Z."/>
        </authorList>
    </citation>
    <scope>NUCLEOTIDE SEQUENCE [LARGE SCALE GENOMIC DNA]</scope>
    <source>
        <strain evidence="3 4">ZYL</strain>
    </source>
</reference>
<dbReference type="OrthoDB" id="3186544at2"/>
<gene>
    <name evidence="3" type="ORF">CRD36_17255</name>
</gene>
<dbReference type="SUPFAM" id="SSF46785">
    <property type="entry name" value="Winged helix' DNA-binding domain"/>
    <property type="match status" value="1"/>
</dbReference>
<dbReference type="Proteomes" id="UP000229730">
    <property type="component" value="Unassembled WGS sequence"/>
</dbReference>
<dbReference type="Gene3D" id="1.10.10.10">
    <property type="entry name" value="Winged helix-like DNA-binding domain superfamily/Winged helix DNA-binding domain"/>
    <property type="match status" value="1"/>
</dbReference>